<protein>
    <submittedName>
        <fullName evidence="2">Putative terminase</fullName>
    </submittedName>
</protein>
<proteinExistence type="predicted"/>
<gene>
    <name evidence="2" type="ORF">MM415A00662_0009</name>
    <name evidence="1" type="ORF">MM415B01967_0006</name>
</gene>
<evidence type="ECO:0000313" key="1">
    <source>
        <dbReference type="EMBL" id="QJA55911.1"/>
    </source>
</evidence>
<dbReference type="AlphaFoldDB" id="A0A6M3KGI3"/>
<dbReference type="Gene3D" id="3.40.50.300">
    <property type="entry name" value="P-loop containing nucleotide triphosphate hydrolases"/>
    <property type="match status" value="1"/>
</dbReference>
<sequence length="391" mass="44871">MLCINLLTRWALSTTLPSWRGAYLAPLYRQAKAIAWDYLMYYTQVVPGVKYYQQELRADFPNGSRIMLLGADNPDSLRGIYLDAVVLDEVAQMRTNLWSEIIRPTLADRKGRAIFIGTPKGRNHFYDLYNRAGNLEGWSSRMLRASETNILDPQELEAIKRELTEEEYNQEFECSFEGSIMGAYYASPMANALTEGRLASVPYDPIMEVHTAWDLGVDDYTVIWFVQISPGGEIRLIDYYEMNGEGLPHYVKYLREKDYVYGRHLAPHDIKVREFSTGRSRLEIAEGLGLSFDVIPAQSVSDGIEAVRSILPRCWFDAKKCDPGIEALRQYRKEYSEKLNTFRNQPLHDWASHGADAFRTLANGLERIMPVPSLKVDLLNQFQSKTDAWMM</sequence>
<accession>A0A6M3KGI3</accession>
<evidence type="ECO:0000313" key="2">
    <source>
        <dbReference type="EMBL" id="QJA80754.1"/>
    </source>
</evidence>
<dbReference type="Gene3D" id="3.30.420.280">
    <property type="match status" value="1"/>
</dbReference>
<name>A0A6M3KGI3_9ZZZZ</name>
<dbReference type="InterPro" id="IPR027417">
    <property type="entry name" value="P-loop_NTPase"/>
</dbReference>
<organism evidence="2">
    <name type="scientific">viral metagenome</name>
    <dbReference type="NCBI Taxonomy" id="1070528"/>
    <lineage>
        <taxon>unclassified sequences</taxon>
        <taxon>metagenomes</taxon>
        <taxon>organismal metagenomes</taxon>
    </lineage>
</organism>
<dbReference type="EMBL" id="MT141189">
    <property type="protein sequence ID" value="QJA55911.1"/>
    <property type="molecule type" value="Genomic_DNA"/>
</dbReference>
<dbReference type="EMBL" id="MT142434">
    <property type="protein sequence ID" value="QJA80754.1"/>
    <property type="molecule type" value="Genomic_DNA"/>
</dbReference>
<reference evidence="2" key="1">
    <citation type="submission" date="2020-03" db="EMBL/GenBank/DDBJ databases">
        <title>The deep terrestrial virosphere.</title>
        <authorList>
            <person name="Holmfeldt K."/>
            <person name="Nilsson E."/>
            <person name="Simone D."/>
            <person name="Lopez-Fernandez M."/>
            <person name="Wu X."/>
            <person name="de Brujin I."/>
            <person name="Lundin D."/>
            <person name="Andersson A."/>
            <person name="Bertilsson S."/>
            <person name="Dopson M."/>
        </authorList>
    </citation>
    <scope>NUCLEOTIDE SEQUENCE</scope>
    <source>
        <strain evidence="2">MM415A00662</strain>
        <strain evidence="1">MM415B01967</strain>
    </source>
</reference>
<dbReference type="Pfam" id="PF03237">
    <property type="entry name" value="Terminase_6N"/>
    <property type="match status" value="1"/>
</dbReference>